<dbReference type="OrthoDB" id="880784at2"/>
<feature type="compositionally biased region" description="Low complexity" evidence="1">
    <location>
        <begin position="218"/>
        <end position="230"/>
    </location>
</feature>
<dbReference type="PANTHER" id="PTHR39200:SF1">
    <property type="entry name" value="AUTO-TRANSPORTER ADHESIN HEAD GIN DOMAIN-CONTAINING PROTEIN-RELATED"/>
    <property type="match status" value="1"/>
</dbReference>
<accession>A0A1G9GXX3</accession>
<evidence type="ECO:0000256" key="2">
    <source>
        <dbReference type="SAM" id="SignalP"/>
    </source>
</evidence>
<dbReference type="RefSeq" id="WP_089682196.1">
    <property type="nucleotide sequence ID" value="NZ_FNFO01000004.1"/>
</dbReference>
<proteinExistence type="predicted"/>
<keyword evidence="2" id="KW-0732">Signal</keyword>
<feature type="chain" id="PRO_5011615268" evidence="2">
    <location>
        <begin position="21"/>
        <end position="230"/>
    </location>
</feature>
<feature type="region of interest" description="Disordered" evidence="1">
    <location>
        <begin position="204"/>
        <end position="230"/>
    </location>
</feature>
<reference evidence="4 5" key="1">
    <citation type="submission" date="2016-10" db="EMBL/GenBank/DDBJ databases">
        <authorList>
            <person name="de Groot N.N."/>
        </authorList>
    </citation>
    <scope>NUCLEOTIDE SEQUENCE [LARGE SCALE GENOMIC DNA]</scope>
    <source>
        <strain evidence="4 5">DSM 25186</strain>
    </source>
</reference>
<dbReference type="EMBL" id="FNFO01000004">
    <property type="protein sequence ID" value="SDL05435.1"/>
    <property type="molecule type" value="Genomic_DNA"/>
</dbReference>
<evidence type="ECO:0000256" key="1">
    <source>
        <dbReference type="SAM" id="MobiDB-lite"/>
    </source>
</evidence>
<name>A0A1G9GXX3_9BACT</name>
<evidence type="ECO:0000313" key="5">
    <source>
        <dbReference type="Proteomes" id="UP000198510"/>
    </source>
</evidence>
<gene>
    <name evidence="4" type="ORF">SAMN05421823_104250</name>
</gene>
<evidence type="ECO:0000259" key="3">
    <source>
        <dbReference type="Pfam" id="PF10988"/>
    </source>
</evidence>
<dbReference type="PANTHER" id="PTHR39200">
    <property type="entry name" value="HYPOTHETICAL EXPORTED PROTEIN"/>
    <property type="match status" value="1"/>
</dbReference>
<feature type="signal peptide" evidence="2">
    <location>
        <begin position="1"/>
        <end position="20"/>
    </location>
</feature>
<dbReference type="AlphaFoldDB" id="A0A1G9GXX3"/>
<feature type="domain" description="Putative auto-transporter adhesin head GIN" evidence="3">
    <location>
        <begin position="31"/>
        <end position="213"/>
    </location>
</feature>
<dbReference type="STRING" id="1075417.SAMN05421823_104250"/>
<protein>
    <submittedName>
        <fullName evidence="4">Putative auto-transporter adhesin, head GIN domain</fullName>
    </submittedName>
</protein>
<keyword evidence="5" id="KW-1185">Reference proteome</keyword>
<organism evidence="4 5">
    <name type="scientific">Catalinimonas alkaloidigena</name>
    <dbReference type="NCBI Taxonomy" id="1075417"/>
    <lineage>
        <taxon>Bacteria</taxon>
        <taxon>Pseudomonadati</taxon>
        <taxon>Bacteroidota</taxon>
        <taxon>Cytophagia</taxon>
        <taxon>Cytophagales</taxon>
        <taxon>Catalimonadaceae</taxon>
        <taxon>Catalinimonas</taxon>
    </lineage>
</organism>
<dbReference type="Pfam" id="PF10988">
    <property type="entry name" value="DUF2807"/>
    <property type="match status" value="1"/>
</dbReference>
<dbReference type="InterPro" id="IPR021255">
    <property type="entry name" value="DUF2807"/>
</dbReference>
<dbReference type="Gene3D" id="2.160.20.120">
    <property type="match status" value="1"/>
</dbReference>
<sequence length="230" mass="25045">MKKALFPLLLGLLLPLSILAQSREKRTIRSFSELEISGIYEVYLRQGNTESLELEADEDVMDKLITENKGDRLVLRMEHVRMNQYKNRKVKAYITCRRLDRIEMSGATHLQGETPLHTKALAIGISGAGDVRLEIDTESLEASISGAGDLRVTGRTGEQRVEISGAGDYKSYDLASRRAEVRVSGAGSANVTVSEEIDAHASGAGNVYYKGSPSRTNVKSSGAGSVKKVS</sequence>
<evidence type="ECO:0000313" key="4">
    <source>
        <dbReference type="EMBL" id="SDL05435.1"/>
    </source>
</evidence>
<dbReference type="Proteomes" id="UP000198510">
    <property type="component" value="Unassembled WGS sequence"/>
</dbReference>